<dbReference type="Pfam" id="PF06675">
    <property type="entry name" value="DUF1177"/>
    <property type="match status" value="1"/>
</dbReference>
<proteinExistence type="predicted"/>
<dbReference type="Proteomes" id="UP000219994">
    <property type="component" value="Unassembled WGS sequence"/>
</dbReference>
<name>A0A2A6FSS2_9MICO</name>
<organism evidence="1 2">
    <name type="scientific">Candidatus Lumbricidiphila eiseniae</name>
    <dbReference type="NCBI Taxonomy" id="1969409"/>
    <lineage>
        <taxon>Bacteria</taxon>
        <taxon>Bacillati</taxon>
        <taxon>Actinomycetota</taxon>
        <taxon>Actinomycetes</taxon>
        <taxon>Micrococcales</taxon>
        <taxon>Microbacteriaceae</taxon>
        <taxon>Candidatus Lumbricidiphila</taxon>
    </lineage>
</organism>
<sequence length="318" mass="32907">MLNHVLTVMDLLDSPQTSGDTLAEHLRSFSVPGATITVTPVTGEGGSTDFVRVVIPGSRGKCRGGTAPTLGIIGRLGGAGARPEFIGYVSDGDGAAASLAAASKLLHMAERGDILPGDTVCTTHVTGWAPTEPHDPVAFMGSPVDIFTMNEHEVSSEMDAILSIDTTKGNRIINHRGIAISPTVKSGYILRPSEDLVRTAETVTGAPAVVFALATQDITPYGNGLYHLNSIMQPSVATSAPVVGIAITTAIPVAGCATGASHATDIELASRFAVETAKYFGAGTLSFYDADEFSRITTLYGEATHIQTLGQTSGHTVA</sequence>
<gene>
    <name evidence="1" type="ORF">B5766_03355</name>
</gene>
<dbReference type="EMBL" id="NAEP01000024">
    <property type="protein sequence ID" value="PDQ35924.1"/>
    <property type="molecule type" value="Genomic_DNA"/>
</dbReference>
<comment type="caution">
    <text evidence="1">The sequence shown here is derived from an EMBL/GenBank/DDBJ whole genome shotgun (WGS) entry which is preliminary data.</text>
</comment>
<accession>A0A2A6FSS2</accession>
<evidence type="ECO:0008006" key="3">
    <source>
        <dbReference type="Google" id="ProtNLM"/>
    </source>
</evidence>
<evidence type="ECO:0000313" key="2">
    <source>
        <dbReference type="Proteomes" id="UP000219994"/>
    </source>
</evidence>
<dbReference type="AlphaFoldDB" id="A0A2A6FSS2"/>
<protein>
    <recommendedName>
        <fullName evidence="3">DUF1177 domain-containing protein</fullName>
    </recommendedName>
</protein>
<evidence type="ECO:0000313" key="1">
    <source>
        <dbReference type="EMBL" id="PDQ35924.1"/>
    </source>
</evidence>
<dbReference type="InterPro" id="IPR009561">
    <property type="entry name" value="DUF1177"/>
</dbReference>
<reference evidence="2" key="1">
    <citation type="submission" date="2017-03" db="EMBL/GenBank/DDBJ databases">
        <authorList>
            <person name="Lund M.B."/>
        </authorList>
    </citation>
    <scope>NUCLEOTIDE SEQUENCE [LARGE SCALE GENOMIC DNA]</scope>
</reference>